<keyword evidence="3" id="KW-1185">Reference proteome</keyword>
<evidence type="ECO:0000313" key="3">
    <source>
        <dbReference type="Proteomes" id="UP001424741"/>
    </source>
</evidence>
<organism evidence="2 3">
    <name type="scientific">Rubritalea halochordaticola</name>
    <dbReference type="NCBI Taxonomy" id="714537"/>
    <lineage>
        <taxon>Bacteria</taxon>
        <taxon>Pseudomonadati</taxon>
        <taxon>Verrucomicrobiota</taxon>
        <taxon>Verrucomicrobiia</taxon>
        <taxon>Verrucomicrobiales</taxon>
        <taxon>Rubritaleaceae</taxon>
        <taxon>Rubritalea</taxon>
    </lineage>
</organism>
<dbReference type="EMBL" id="BAABRL010000008">
    <property type="protein sequence ID" value="GAA5496323.1"/>
    <property type="molecule type" value="Genomic_DNA"/>
</dbReference>
<proteinExistence type="predicted"/>
<evidence type="ECO:0000313" key="2">
    <source>
        <dbReference type="EMBL" id="GAA5496323.1"/>
    </source>
</evidence>
<reference evidence="2 3" key="1">
    <citation type="submission" date="2024-02" db="EMBL/GenBank/DDBJ databases">
        <title>Rubritalea halochordaticola NBRC 107102.</title>
        <authorList>
            <person name="Ichikawa N."/>
            <person name="Katano-Makiyama Y."/>
            <person name="Hidaka K."/>
        </authorList>
    </citation>
    <scope>NUCLEOTIDE SEQUENCE [LARGE SCALE GENOMIC DNA]</scope>
    <source>
        <strain evidence="2 3">NBRC 107102</strain>
    </source>
</reference>
<gene>
    <name evidence="2" type="ORF">Rhal01_02506</name>
</gene>
<protein>
    <recommendedName>
        <fullName evidence="4">HEAT repeat domain-containing protein</fullName>
    </recommendedName>
</protein>
<feature type="region of interest" description="Disordered" evidence="1">
    <location>
        <begin position="31"/>
        <end position="57"/>
    </location>
</feature>
<dbReference type="RefSeq" id="WP_346189008.1">
    <property type="nucleotide sequence ID" value="NZ_BAABRL010000008.1"/>
</dbReference>
<accession>A0ABP9V0U9</accession>
<evidence type="ECO:0008006" key="4">
    <source>
        <dbReference type="Google" id="ProtNLM"/>
    </source>
</evidence>
<name>A0ABP9V0U9_9BACT</name>
<evidence type="ECO:0000256" key="1">
    <source>
        <dbReference type="SAM" id="MobiDB-lite"/>
    </source>
</evidence>
<feature type="compositionally biased region" description="Polar residues" evidence="1">
    <location>
        <begin position="40"/>
        <end position="50"/>
    </location>
</feature>
<sequence length="384" mass="43692">MNPRLPWLIAGSALCAAGLVVLVNRGVGHGELPADDKAGSQAQRSTSGVGSSKDPAAQREARILKLIDRFQKLQESSASHEEKKSLADQVCRELLFSPEMDQLLSEMERRGMTRIIEMMRSPLIDTLSDIHDDNIKAEALASLMEHPATISHFSYPYLFLEMAIFNLPDEDFKKLKTSLGKYSATYQNQAQFYYYKHHMRENPEKHFMEGFKLLDWENDTQFASYEAEQLTYQLSWAGRNIPYEQVIDQVHILTADKEENSPARDITLTKLYSFWSSKDPQAALDHAQKSSAAETYIEQLASSVYQRKDSQEIVQWLDSIQDEATAEQARYIVARGLNADPVLSRIIAEGISNPERRAAAFKAIEAHERIRERRDARDFGTKIE</sequence>
<dbReference type="Proteomes" id="UP001424741">
    <property type="component" value="Unassembled WGS sequence"/>
</dbReference>
<comment type="caution">
    <text evidence="2">The sequence shown here is derived from an EMBL/GenBank/DDBJ whole genome shotgun (WGS) entry which is preliminary data.</text>
</comment>